<dbReference type="AlphaFoldDB" id="A0A1M4XIN5"/>
<evidence type="ECO:0000313" key="8">
    <source>
        <dbReference type="EMBL" id="SHE93527.1"/>
    </source>
</evidence>
<evidence type="ECO:0000313" key="9">
    <source>
        <dbReference type="Proteomes" id="UP000184114"/>
    </source>
</evidence>
<keyword evidence="3 6" id="KW-0812">Transmembrane</keyword>
<dbReference type="GO" id="GO:0005886">
    <property type="term" value="C:plasma membrane"/>
    <property type="evidence" value="ECO:0007669"/>
    <property type="project" value="UniProtKB-SubCell"/>
</dbReference>
<evidence type="ECO:0000256" key="1">
    <source>
        <dbReference type="ARBA" id="ARBA00004651"/>
    </source>
</evidence>
<sequence>MYIIIAISLSILIYNIMDLFLKLVYKKHINFKYRMDIIKQQSLYSYSRQKKYKKQKQKLTIEVPEKLRESLLMAGVHLRAEEFLTMWGLLIIFPAMIAFALNKGLIIMVGLVALGMIMPPAIIGKMKRTRIDKFNNQLGDALLVISNSLRAGFTFEQALGSMIKSLPDPICTEFGKIIREVELGEKIEVSMAEVAKRMKSKDMELINTAVSIQRRVGGNLADVLDNIGGTIRERIIIKKNIKALTAQGEISGKIIALLPVILLIMISVVNKEYMEPMFTTSYGHIMLGLCVFLEVLGYLTIKKLINIEM</sequence>
<dbReference type="InterPro" id="IPR018076">
    <property type="entry name" value="T2SS_GspF_dom"/>
</dbReference>
<feature type="domain" description="Type II secretion system protein GspF" evidence="7">
    <location>
        <begin position="143"/>
        <end position="266"/>
    </location>
</feature>
<dbReference type="RefSeq" id="WP_115322175.1">
    <property type="nucleotide sequence ID" value="NZ_FQTY01000011.1"/>
</dbReference>
<name>A0A1M4XIN5_9FIRM</name>
<feature type="transmembrane region" description="Helical" evidence="6">
    <location>
        <begin position="281"/>
        <end position="301"/>
    </location>
</feature>
<protein>
    <submittedName>
        <fullName evidence="8">Tight adherence protein B</fullName>
    </submittedName>
</protein>
<keyword evidence="2" id="KW-1003">Cell membrane</keyword>
<keyword evidence="5 6" id="KW-0472">Membrane</keyword>
<evidence type="ECO:0000256" key="6">
    <source>
        <dbReference type="SAM" id="Phobius"/>
    </source>
</evidence>
<feature type="transmembrane region" description="Helical" evidence="6">
    <location>
        <begin position="83"/>
        <end position="99"/>
    </location>
</feature>
<feature type="transmembrane region" description="Helical" evidence="6">
    <location>
        <begin position="250"/>
        <end position="269"/>
    </location>
</feature>
<dbReference type="STRING" id="1123404.SAMN02745784_02285"/>
<feature type="transmembrane region" description="Helical" evidence="6">
    <location>
        <begin position="6"/>
        <end position="25"/>
    </location>
</feature>
<dbReference type="Gene3D" id="1.20.81.30">
    <property type="entry name" value="Type II secretion system (T2SS), domain F"/>
    <property type="match status" value="1"/>
</dbReference>
<gene>
    <name evidence="8" type="ORF">SAMN02745784_02285</name>
</gene>
<keyword evidence="9" id="KW-1185">Reference proteome</keyword>
<evidence type="ECO:0000256" key="4">
    <source>
        <dbReference type="ARBA" id="ARBA00022989"/>
    </source>
</evidence>
<dbReference type="PANTHER" id="PTHR35007">
    <property type="entry name" value="INTEGRAL MEMBRANE PROTEIN-RELATED"/>
    <property type="match status" value="1"/>
</dbReference>
<evidence type="ECO:0000256" key="5">
    <source>
        <dbReference type="ARBA" id="ARBA00023136"/>
    </source>
</evidence>
<organism evidence="8 9">
    <name type="scientific">Tissierella praeacuta DSM 18095</name>
    <dbReference type="NCBI Taxonomy" id="1123404"/>
    <lineage>
        <taxon>Bacteria</taxon>
        <taxon>Bacillati</taxon>
        <taxon>Bacillota</taxon>
        <taxon>Tissierellia</taxon>
        <taxon>Tissierellales</taxon>
        <taxon>Tissierellaceae</taxon>
        <taxon>Tissierella</taxon>
    </lineage>
</organism>
<dbReference type="EMBL" id="FQTY01000011">
    <property type="protein sequence ID" value="SHE93527.1"/>
    <property type="molecule type" value="Genomic_DNA"/>
</dbReference>
<proteinExistence type="predicted"/>
<dbReference type="GeneID" id="90995354"/>
<evidence type="ECO:0000256" key="3">
    <source>
        <dbReference type="ARBA" id="ARBA00022692"/>
    </source>
</evidence>
<dbReference type="InterPro" id="IPR042094">
    <property type="entry name" value="T2SS_GspF_sf"/>
</dbReference>
<accession>A0A1M4XIN5</accession>
<feature type="transmembrane region" description="Helical" evidence="6">
    <location>
        <begin position="105"/>
        <end position="123"/>
    </location>
</feature>
<evidence type="ECO:0000256" key="2">
    <source>
        <dbReference type="ARBA" id="ARBA00022475"/>
    </source>
</evidence>
<comment type="subcellular location">
    <subcellularLocation>
        <location evidence="1">Cell membrane</location>
        <topology evidence="1">Multi-pass membrane protein</topology>
    </subcellularLocation>
</comment>
<reference evidence="9" key="1">
    <citation type="submission" date="2016-11" db="EMBL/GenBank/DDBJ databases">
        <authorList>
            <person name="Varghese N."/>
            <person name="Submissions S."/>
        </authorList>
    </citation>
    <scope>NUCLEOTIDE SEQUENCE [LARGE SCALE GENOMIC DNA]</scope>
    <source>
        <strain evidence="9">DSM 18095</strain>
    </source>
</reference>
<dbReference type="PANTHER" id="PTHR35007:SF1">
    <property type="entry name" value="PILUS ASSEMBLY PROTEIN"/>
    <property type="match status" value="1"/>
</dbReference>
<evidence type="ECO:0000259" key="7">
    <source>
        <dbReference type="Pfam" id="PF00482"/>
    </source>
</evidence>
<dbReference type="Proteomes" id="UP000184114">
    <property type="component" value="Unassembled WGS sequence"/>
</dbReference>
<dbReference type="Pfam" id="PF00482">
    <property type="entry name" value="T2SSF"/>
    <property type="match status" value="1"/>
</dbReference>
<keyword evidence="4 6" id="KW-1133">Transmembrane helix</keyword>